<protein>
    <submittedName>
        <fullName evidence="2">Short chain dehydrogenase</fullName>
    </submittedName>
</protein>
<comment type="caution">
    <text evidence="2">The sequence shown here is derived from an EMBL/GenBank/DDBJ whole genome shotgun (WGS) entry which is preliminary data.</text>
</comment>
<organism evidence="2 3">
    <name type="scientific">Mycobacteroides abscessus subsp. bolletii</name>
    <dbReference type="NCBI Taxonomy" id="319705"/>
    <lineage>
        <taxon>Bacteria</taxon>
        <taxon>Bacillati</taxon>
        <taxon>Actinomycetota</taxon>
        <taxon>Actinomycetes</taxon>
        <taxon>Mycobacteriales</taxon>
        <taxon>Mycobacteriaceae</taxon>
        <taxon>Mycobacteroides</taxon>
        <taxon>Mycobacteroides abscessus</taxon>
    </lineage>
</organism>
<feature type="chain" id="PRO_5040394084" evidence="1">
    <location>
        <begin position="26"/>
        <end position="80"/>
    </location>
</feature>
<keyword evidence="1" id="KW-0732">Signal</keyword>
<reference evidence="2 3" key="1">
    <citation type="submission" date="2016-11" db="EMBL/GenBank/DDBJ databases">
        <authorList>
            <consortium name="Pathogen Informatics"/>
        </authorList>
    </citation>
    <scope>NUCLEOTIDE SEQUENCE [LARGE SCALE GENOMIC DNA]</scope>
    <source>
        <strain evidence="2 3">968</strain>
    </source>
</reference>
<proteinExistence type="predicted"/>
<dbReference type="Proteomes" id="UP000185183">
    <property type="component" value="Unassembled WGS sequence"/>
</dbReference>
<accession>A0A9Q7SEZ7</accession>
<dbReference type="EMBL" id="FSFA01000003">
    <property type="protein sequence ID" value="SHX45675.1"/>
    <property type="molecule type" value="Genomic_DNA"/>
</dbReference>
<sequence>MIRWLSARGLIVGTVASATPPALMAAVAPEATDGGFYGPRWPGSAGGPPGPQKLWKPLHSIRNASRLWQASQELTGVTFT</sequence>
<feature type="signal peptide" evidence="1">
    <location>
        <begin position="1"/>
        <end position="25"/>
    </location>
</feature>
<evidence type="ECO:0000256" key="1">
    <source>
        <dbReference type="SAM" id="SignalP"/>
    </source>
</evidence>
<evidence type="ECO:0000313" key="3">
    <source>
        <dbReference type="Proteomes" id="UP000185183"/>
    </source>
</evidence>
<evidence type="ECO:0000313" key="2">
    <source>
        <dbReference type="EMBL" id="SHX45675.1"/>
    </source>
</evidence>
<name>A0A9Q7SEZ7_9MYCO</name>
<gene>
    <name evidence="2" type="ORF">SAMEA2275694_02760</name>
</gene>
<dbReference type="AlphaFoldDB" id="A0A9Q7SEZ7"/>